<reference evidence="3" key="1">
    <citation type="submission" date="2012-12" db="EMBL/GenBank/DDBJ databases">
        <authorList>
            <person name="Hellsten U."/>
            <person name="Grimwood J."/>
            <person name="Chapman J.A."/>
            <person name="Shapiro H."/>
            <person name="Aerts A."/>
            <person name="Otillar R.P."/>
            <person name="Terry A.Y."/>
            <person name="Boore J.L."/>
            <person name="Simakov O."/>
            <person name="Marletaz F."/>
            <person name="Cho S.-J."/>
            <person name="Edsinger-Gonzales E."/>
            <person name="Havlak P."/>
            <person name="Kuo D.-H."/>
            <person name="Larsson T."/>
            <person name="Lv J."/>
            <person name="Arendt D."/>
            <person name="Savage R."/>
            <person name="Osoegawa K."/>
            <person name="de Jong P."/>
            <person name="Lindberg D.R."/>
            <person name="Seaver E.C."/>
            <person name="Weisblat D.A."/>
            <person name="Putnam N.H."/>
            <person name="Grigoriev I.V."/>
            <person name="Rokhsar D.S."/>
        </authorList>
    </citation>
    <scope>NUCLEOTIDE SEQUENCE</scope>
</reference>
<name>T1F0Y6_HELRO</name>
<reference evidence="2" key="3">
    <citation type="submission" date="2015-06" db="UniProtKB">
        <authorList>
            <consortium name="EnsemblMetazoa"/>
        </authorList>
    </citation>
    <scope>IDENTIFICATION</scope>
</reference>
<dbReference type="InParanoid" id="T1F0Y6"/>
<dbReference type="CTD" id="20202486"/>
<organism evidence="2 3">
    <name type="scientific">Helobdella robusta</name>
    <name type="common">Californian leech</name>
    <dbReference type="NCBI Taxonomy" id="6412"/>
    <lineage>
        <taxon>Eukaryota</taxon>
        <taxon>Metazoa</taxon>
        <taxon>Spiralia</taxon>
        <taxon>Lophotrochozoa</taxon>
        <taxon>Annelida</taxon>
        <taxon>Clitellata</taxon>
        <taxon>Hirudinea</taxon>
        <taxon>Rhynchobdellida</taxon>
        <taxon>Glossiphoniidae</taxon>
        <taxon>Helobdella</taxon>
    </lineage>
</organism>
<keyword evidence="3" id="KW-1185">Reference proteome</keyword>
<accession>T1F0Y6</accession>
<dbReference type="RefSeq" id="XP_009012886.1">
    <property type="nucleotide sequence ID" value="XM_009014638.1"/>
</dbReference>
<protein>
    <submittedName>
        <fullName evidence="1 2">Uncharacterized protein</fullName>
    </submittedName>
</protein>
<proteinExistence type="predicted"/>
<dbReference type="EMBL" id="KB096023">
    <property type="protein sequence ID" value="ESO08864.1"/>
    <property type="molecule type" value="Genomic_DNA"/>
</dbReference>
<dbReference type="HOGENOM" id="CLU_1733465_0_0_1"/>
<dbReference type="AlphaFoldDB" id="T1F0Y6"/>
<dbReference type="Proteomes" id="UP000015101">
    <property type="component" value="Unassembled WGS sequence"/>
</dbReference>
<gene>
    <name evidence="2" type="primary">20202486</name>
    <name evidence="1" type="ORF">HELRODRAFT_168781</name>
</gene>
<evidence type="ECO:0000313" key="2">
    <source>
        <dbReference type="EnsemblMetazoa" id="HelroP168781"/>
    </source>
</evidence>
<sequence length="151" mass="16984">MKSSSQDTLSNLKHLATTQANIEGLSADLCALSKTLNKINDGMYLDIYQLKTLLADVMYNPEHGFEKIRCEISQIVQSGSAMQILRSVQIPESHLKPGKHRRRATKDNITPAGVVRQPPLNSSKHLCQYACKMTKDIYSQLYVDYSRVKSL</sequence>
<evidence type="ECO:0000313" key="3">
    <source>
        <dbReference type="Proteomes" id="UP000015101"/>
    </source>
</evidence>
<dbReference type="GeneID" id="20202486"/>
<dbReference type="EMBL" id="AMQM01003085">
    <property type="status" value="NOT_ANNOTATED_CDS"/>
    <property type="molecule type" value="Genomic_DNA"/>
</dbReference>
<evidence type="ECO:0000313" key="1">
    <source>
        <dbReference type="EMBL" id="ESO08864.1"/>
    </source>
</evidence>
<dbReference type="KEGG" id="hro:HELRODRAFT_168781"/>
<dbReference type="EnsemblMetazoa" id="HelroT168781">
    <property type="protein sequence ID" value="HelroP168781"/>
    <property type="gene ID" value="HelroG168781"/>
</dbReference>
<reference evidence="1 3" key="2">
    <citation type="journal article" date="2013" name="Nature">
        <title>Insights into bilaterian evolution from three spiralian genomes.</title>
        <authorList>
            <person name="Simakov O."/>
            <person name="Marletaz F."/>
            <person name="Cho S.J."/>
            <person name="Edsinger-Gonzales E."/>
            <person name="Havlak P."/>
            <person name="Hellsten U."/>
            <person name="Kuo D.H."/>
            <person name="Larsson T."/>
            <person name="Lv J."/>
            <person name="Arendt D."/>
            <person name="Savage R."/>
            <person name="Osoegawa K."/>
            <person name="de Jong P."/>
            <person name="Grimwood J."/>
            <person name="Chapman J.A."/>
            <person name="Shapiro H."/>
            <person name="Aerts A."/>
            <person name="Otillar R.P."/>
            <person name="Terry A.Y."/>
            <person name="Boore J.L."/>
            <person name="Grigoriev I.V."/>
            <person name="Lindberg D.R."/>
            <person name="Seaver E.C."/>
            <person name="Weisblat D.A."/>
            <person name="Putnam N.H."/>
            <person name="Rokhsar D.S."/>
        </authorList>
    </citation>
    <scope>NUCLEOTIDE SEQUENCE</scope>
</reference>